<keyword evidence="4" id="KW-1185">Reference proteome</keyword>
<dbReference type="STRING" id="545619.SAMN04489860_0208"/>
<dbReference type="SUPFAM" id="SSF55961">
    <property type="entry name" value="Bet v1-like"/>
    <property type="match status" value="1"/>
</dbReference>
<dbReference type="RefSeq" id="WP_029251723.1">
    <property type="nucleotide sequence ID" value="NZ_LT629776.1"/>
</dbReference>
<accession>A0A1H1MDP2</accession>
<sequence>MSSNPTQVTAPEGQPYIDIVREFDAPPALVHRAHTDASLVERWLGPDGLAIEFDHYDARTGGSYAYTNIDPGGGRYGFRGSFHLVEDELIVQTFEFDGWSGHVSLESMRLIALPGGRTRIENHAVYQSVQDRDGMVDSGMESGLTEGYAKLDGVLAELSD</sequence>
<dbReference type="Pfam" id="PF08327">
    <property type="entry name" value="AHSA1"/>
    <property type="match status" value="1"/>
</dbReference>
<gene>
    <name evidence="3" type="ORF">SAMN04489860_0208</name>
</gene>
<dbReference type="AlphaFoldDB" id="A0A1H1MDP2"/>
<evidence type="ECO:0000259" key="2">
    <source>
        <dbReference type="Pfam" id="PF08327"/>
    </source>
</evidence>
<evidence type="ECO:0000313" key="3">
    <source>
        <dbReference type="EMBL" id="SDR84826.1"/>
    </source>
</evidence>
<dbReference type="Proteomes" id="UP000185663">
    <property type="component" value="Chromosome I"/>
</dbReference>
<organism evidence="3 4">
    <name type="scientific">Paraoerskovia marina</name>
    <dbReference type="NCBI Taxonomy" id="545619"/>
    <lineage>
        <taxon>Bacteria</taxon>
        <taxon>Bacillati</taxon>
        <taxon>Actinomycetota</taxon>
        <taxon>Actinomycetes</taxon>
        <taxon>Micrococcales</taxon>
        <taxon>Cellulomonadaceae</taxon>
        <taxon>Paraoerskovia</taxon>
    </lineage>
</organism>
<evidence type="ECO:0000256" key="1">
    <source>
        <dbReference type="ARBA" id="ARBA00006817"/>
    </source>
</evidence>
<dbReference type="OrthoDB" id="5185819at2"/>
<protein>
    <submittedName>
        <fullName evidence="3">Uncharacterized conserved protein YndB, AHSA1/START domain</fullName>
    </submittedName>
</protein>
<dbReference type="Gene3D" id="3.30.530.20">
    <property type="match status" value="1"/>
</dbReference>
<proteinExistence type="inferred from homology"/>
<dbReference type="InterPro" id="IPR013538">
    <property type="entry name" value="ASHA1/2-like_C"/>
</dbReference>
<dbReference type="eggNOG" id="COG3832">
    <property type="taxonomic scope" value="Bacteria"/>
</dbReference>
<name>A0A1H1MDP2_9CELL</name>
<dbReference type="EMBL" id="LT629776">
    <property type="protein sequence ID" value="SDR84826.1"/>
    <property type="molecule type" value="Genomic_DNA"/>
</dbReference>
<dbReference type="InterPro" id="IPR023393">
    <property type="entry name" value="START-like_dom_sf"/>
</dbReference>
<reference evidence="3 4" key="1">
    <citation type="submission" date="2016-10" db="EMBL/GenBank/DDBJ databases">
        <authorList>
            <person name="de Groot N.N."/>
        </authorList>
    </citation>
    <scope>NUCLEOTIDE SEQUENCE [LARGE SCALE GENOMIC DNA]</scope>
    <source>
        <strain evidence="3 4">DSM 22126</strain>
    </source>
</reference>
<feature type="domain" description="Activator of Hsp90 ATPase homologue 1/2-like C-terminal" evidence="2">
    <location>
        <begin position="24"/>
        <end position="155"/>
    </location>
</feature>
<comment type="similarity">
    <text evidence="1">Belongs to the AHA1 family.</text>
</comment>
<evidence type="ECO:0000313" key="4">
    <source>
        <dbReference type="Proteomes" id="UP000185663"/>
    </source>
</evidence>
<dbReference type="CDD" id="cd07826">
    <property type="entry name" value="SRPBCC_CalC_Aha1-like_9"/>
    <property type="match status" value="1"/>
</dbReference>